<dbReference type="PANTHER" id="PTHR45772">
    <property type="entry name" value="CONSERVED COMPONENT OF ABC TRANSPORTER FOR NATURAL AMINO ACIDS-RELATED"/>
    <property type="match status" value="1"/>
</dbReference>
<keyword evidence="2" id="KW-1003">Cell membrane</keyword>
<dbReference type="PATRIC" id="fig|242163.4.peg.5355"/>
<name>A0A0L0MHF6_9BURK</name>
<dbReference type="Pfam" id="PF00005">
    <property type="entry name" value="ABC_tran"/>
    <property type="match status" value="1"/>
</dbReference>
<evidence type="ECO:0000256" key="5">
    <source>
        <dbReference type="ARBA" id="ARBA00022840"/>
    </source>
</evidence>
<feature type="region of interest" description="Disordered" evidence="6">
    <location>
        <begin position="1"/>
        <end position="22"/>
    </location>
</feature>
<evidence type="ECO:0000256" key="2">
    <source>
        <dbReference type="ARBA" id="ARBA00022475"/>
    </source>
</evidence>
<dbReference type="Gene3D" id="3.40.50.300">
    <property type="entry name" value="P-loop containing nucleotide triphosphate hydrolases"/>
    <property type="match status" value="1"/>
</dbReference>
<dbReference type="Proteomes" id="UP000036959">
    <property type="component" value="Unassembled WGS sequence"/>
</dbReference>
<keyword evidence="4" id="KW-0547">Nucleotide-binding</keyword>
<dbReference type="AlphaFoldDB" id="A0A0L0MHF6"/>
<accession>A0A0L0MHF6</accession>
<proteinExistence type="predicted"/>
<keyword evidence="9" id="KW-1185">Reference proteome</keyword>
<evidence type="ECO:0000313" key="8">
    <source>
        <dbReference type="EMBL" id="KND62102.1"/>
    </source>
</evidence>
<dbReference type="GO" id="GO:0016887">
    <property type="term" value="F:ATP hydrolysis activity"/>
    <property type="evidence" value="ECO:0007669"/>
    <property type="project" value="InterPro"/>
</dbReference>
<evidence type="ECO:0000313" key="9">
    <source>
        <dbReference type="Proteomes" id="UP000036959"/>
    </source>
</evidence>
<dbReference type="EMBL" id="LFJJ01000005">
    <property type="protein sequence ID" value="KND62102.1"/>
    <property type="molecule type" value="Genomic_DNA"/>
</dbReference>
<dbReference type="InterPro" id="IPR003593">
    <property type="entry name" value="AAA+_ATPase"/>
</dbReference>
<organism evidence="8 9">
    <name type="scientific">Candidatus Burkholderia verschuerenii</name>
    <dbReference type="NCBI Taxonomy" id="242163"/>
    <lineage>
        <taxon>Bacteria</taxon>
        <taxon>Pseudomonadati</taxon>
        <taxon>Pseudomonadota</taxon>
        <taxon>Betaproteobacteria</taxon>
        <taxon>Burkholderiales</taxon>
        <taxon>Burkholderiaceae</taxon>
        <taxon>Burkholderia</taxon>
    </lineage>
</organism>
<evidence type="ECO:0000256" key="1">
    <source>
        <dbReference type="ARBA" id="ARBA00022448"/>
    </source>
</evidence>
<sequence length="275" mass="29603">MSTTASTTASSTSFAPSTVTESAGAGHGAALRVNGVTKRYGGLKVFENLSFELGVGEVLGVIGPNGAGKTTLINVLCGSTGCTGGHITLRGREIGGLPLHEVSCHGLVRTFQQTNTFRSKSVRENLGYALRFSRSDAAQHAHVSEMFERFELAPRLDEMSDKLPYSLQKMLGLLLAFIAKPSVLLMDEPAAGLERREREYIDFFIHKAREALGCSVLIVEHDIDLIRRLCERVIVLDGGRLLAAGETAEVLSRKDVLAAYVGEIEETADADGSQH</sequence>
<dbReference type="GO" id="GO:0005886">
    <property type="term" value="C:plasma membrane"/>
    <property type="evidence" value="ECO:0007669"/>
    <property type="project" value="TreeGrafter"/>
</dbReference>
<dbReference type="PANTHER" id="PTHR45772:SF1">
    <property type="entry name" value="ABC TRANSPORTER ATP-BINDING PROTEIN"/>
    <property type="match status" value="1"/>
</dbReference>
<keyword evidence="1" id="KW-0813">Transport</keyword>
<keyword evidence="3" id="KW-0472">Membrane</keyword>
<evidence type="ECO:0000256" key="3">
    <source>
        <dbReference type="ARBA" id="ARBA00022519"/>
    </source>
</evidence>
<keyword evidence="3" id="KW-0997">Cell inner membrane</keyword>
<dbReference type="OrthoDB" id="9781337at2"/>
<keyword evidence="5 8" id="KW-0067">ATP-binding</keyword>
<dbReference type="GO" id="GO:0005524">
    <property type="term" value="F:ATP binding"/>
    <property type="evidence" value="ECO:0007669"/>
    <property type="project" value="UniProtKB-KW"/>
</dbReference>
<evidence type="ECO:0000259" key="7">
    <source>
        <dbReference type="PROSITE" id="PS50893"/>
    </source>
</evidence>
<dbReference type="PROSITE" id="PS50893">
    <property type="entry name" value="ABC_TRANSPORTER_2"/>
    <property type="match status" value="1"/>
</dbReference>
<dbReference type="InterPro" id="IPR051120">
    <property type="entry name" value="ABC_AA/LPS_Transport"/>
</dbReference>
<protein>
    <submittedName>
        <fullName evidence="8">Branched-chain amino acid transport ATP-binding protein LivG</fullName>
    </submittedName>
</protein>
<dbReference type="RefSeq" id="WP_083452008.1">
    <property type="nucleotide sequence ID" value="NZ_LFJJ01000005.1"/>
</dbReference>
<dbReference type="SUPFAM" id="SSF52540">
    <property type="entry name" value="P-loop containing nucleoside triphosphate hydrolases"/>
    <property type="match status" value="1"/>
</dbReference>
<dbReference type="InterPro" id="IPR027417">
    <property type="entry name" value="P-loop_NTPase"/>
</dbReference>
<gene>
    <name evidence="8" type="ORF">BVER_02029</name>
</gene>
<comment type="caution">
    <text evidence="8">The sequence shown here is derived from an EMBL/GenBank/DDBJ whole genome shotgun (WGS) entry which is preliminary data.</text>
</comment>
<evidence type="ECO:0000256" key="4">
    <source>
        <dbReference type="ARBA" id="ARBA00022741"/>
    </source>
</evidence>
<evidence type="ECO:0000256" key="6">
    <source>
        <dbReference type="SAM" id="MobiDB-lite"/>
    </source>
</evidence>
<feature type="compositionally biased region" description="Low complexity" evidence="6">
    <location>
        <begin position="1"/>
        <end position="18"/>
    </location>
</feature>
<dbReference type="InterPro" id="IPR003439">
    <property type="entry name" value="ABC_transporter-like_ATP-bd"/>
</dbReference>
<feature type="domain" description="ABC transporter" evidence="7">
    <location>
        <begin position="31"/>
        <end position="263"/>
    </location>
</feature>
<reference evidence="9" key="1">
    <citation type="submission" date="2015-06" db="EMBL/GenBank/DDBJ databases">
        <title>Comparative genomics of Burkholderia leaf nodule symbionts.</title>
        <authorList>
            <person name="Carlier A."/>
            <person name="Eberl L."/>
            <person name="Pinto-Carbo M."/>
        </authorList>
    </citation>
    <scope>NUCLEOTIDE SEQUENCE [LARGE SCALE GENOMIC DNA]</scope>
    <source>
        <strain evidence="9">UZHbot4</strain>
    </source>
</reference>
<dbReference type="SMART" id="SM00382">
    <property type="entry name" value="AAA"/>
    <property type="match status" value="1"/>
</dbReference>